<dbReference type="GO" id="GO:0070008">
    <property type="term" value="F:serine-type exopeptidase activity"/>
    <property type="evidence" value="ECO:0007669"/>
    <property type="project" value="InterPro"/>
</dbReference>
<gene>
    <name evidence="7" type="ORF">TWF481_006305</name>
</gene>
<accession>A0AAV9WHN7</accession>
<feature type="chain" id="PRO_5043485777" evidence="6">
    <location>
        <begin position="25"/>
        <end position="678"/>
    </location>
</feature>
<comment type="similarity">
    <text evidence="1">Belongs to the peptidase S28 family.</text>
</comment>
<evidence type="ECO:0000256" key="6">
    <source>
        <dbReference type="SAM" id="SignalP"/>
    </source>
</evidence>
<protein>
    <submittedName>
        <fullName evidence="7">Uncharacterized protein</fullName>
    </submittedName>
</protein>
<dbReference type="PANTHER" id="PTHR11010:SF109">
    <property type="entry name" value="PEPTIDASE, FAMILY S28, PUTATIVE (AFU_ORTHOLOGUE AFUA_4G03790)-RELATED"/>
    <property type="match status" value="1"/>
</dbReference>
<keyword evidence="5" id="KW-0325">Glycoprotein</keyword>
<dbReference type="Gene3D" id="3.40.50.1820">
    <property type="entry name" value="alpha/beta hydrolase"/>
    <property type="match status" value="2"/>
</dbReference>
<keyword evidence="4" id="KW-0378">Hydrolase</keyword>
<evidence type="ECO:0000256" key="2">
    <source>
        <dbReference type="ARBA" id="ARBA00022670"/>
    </source>
</evidence>
<dbReference type="EMBL" id="JAVHJL010000003">
    <property type="protein sequence ID" value="KAK6507884.1"/>
    <property type="molecule type" value="Genomic_DNA"/>
</dbReference>
<sequence>MKIWAAVAYCTLLSIFSTAPAAEAQTLPGRKNEINKMLLKDIEDSKFHIKGHVSVKFAKAKDGSIVLPETEVILPTLHMMETPVIHKATSSSSPANFSQAHWVYDKYYKPGGPVFLFLSGEADIQNFAGVFLNSSRLTDLLREFQGLGVVLQHRYYGLSTPKWALAPGSTELDRDTPVDRFRFLTTEQALLDTKYFAENFEFKSARVPSSDDLKPTRSPWVVLGGSYAGNMATFLRREYGDLFFAAYSSSAPAQAVNVMPAYWDVVSRAIADTEPACIKNVNSAIRYIDQELKKGGEDAARIMRMFLGPGGELNTRGWFAETLGYVFYGFQSNPLDEPVIDGTVYSIKHLCDHMNTDGDIVSPVRGWENATDPTIQKSGMWTATQWAKWPGFISFLQSSGYKCSGYGGSRATCSLAIASSQAEDLAWQWQVCYEWGFFQTGNSGPDQMMSTFSDLAHWKSKCALTFGNPYPDSVKGLALDKRPNPYFLNRAYGGWRDPQPRTFYTTGDKDPWSAQGFLQTRFLNEKLRIKSEYRPNPPFRANSTIPGCYYKPSGSESVFGYVVKDGKHATDIIGFRGSTETHPIFVSALKAWLPCFRQSKAFKTEAEKQNEALRGKLLSIILTTLGEPLLKNKTVLAKPAIPKAVNSTTHGQALLFNMTVVQRKHSLERRVKLWSDED</sequence>
<keyword evidence="2" id="KW-0645">Protease</keyword>
<dbReference type="GO" id="GO:0008239">
    <property type="term" value="F:dipeptidyl-peptidase activity"/>
    <property type="evidence" value="ECO:0007669"/>
    <property type="project" value="TreeGrafter"/>
</dbReference>
<feature type="signal peptide" evidence="6">
    <location>
        <begin position="1"/>
        <end position="24"/>
    </location>
</feature>
<dbReference type="InterPro" id="IPR008758">
    <property type="entry name" value="Peptidase_S28"/>
</dbReference>
<dbReference type="GO" id="GO:0006508">
    <property type="term" value="P:proteolysis"/>
    <property type="evidence" value="ECO:0007669"/>
    <property type="project" value="UniProtKB-KW"/>
</dbReference>
<evidence type="ECO:0000313" key="8">
    <source>
        <dbReference type="Proteomes" id="UP001370758"/>
    </source>
</evidence>
<keyword evidence="3 6" id="KW-0732">Signal</keyword>
<evidence type="ECO:0000256" key="5">
    <source>
        <dbReference type="ARBA" id="ARBA00023180"/>
    </source>
</evidence>
<evidence type="ECO:0000256" key="1">
    <source>
        <dbReference type="ARBA" id="ARBA00011079"/>
    </source>
</evidence>
<dbReference type="Proteomes" id="UP001370758">
    <property type="component" value="Unassembled WGS sequence"/>
</dbReference>
<keyword evidence="8" id="KW-1185">Reference proteome</keyword>
<organism evidence="7 8">
    <name type="scientific">Arthrobotrys musiformis</name>
    <dbReference type="NCBI Taxonomy" id="47236"/>
    <lineage>
        <taxon>Eukaryota</taxon>
        <taxon>Fungi</taxon>
        <taxon>Dikarya</taxon>
        <taxon>Ascomycota</taxon>
        <taxon>Pezizomycotina</taxon>
        <taxon>Orbiliomycetes</taxon>
        <taxon>Orbiliales</taxon>
        <taxon>Orbiliaceae</taxon>
        <taxon>Arthrobotrys</taxon>
    </lineage>
</organism>
<evidence type="ECO:0000313" key="7">
    <source>
        <dbReference type="EMBL" id="KAK6507884.1"/>
    </source>
</evidence>
<dbReference type="InterPro" id="IPR029058">
    <property type="entry name" value="AB_hydrolase_fold"/>
</dbReference>
<proteinExistence type="inferred from homology"/>
<reference evidence="7 8" key="1">
    <citation type="submission" date="2023-08" db="EMBL/GenBank/DDBJ databases">
        <authorList>
            <person name="Palmer J.M."/>
        </authorList>
    </citation>
    <scope>NUCLEOTIDE SEQUENCE [LARGE SCALE GENOMIC DNA]</scope>
    <source>
        <strain evidence="7 8">TWF481</strain>
    </source>
</reference>
<comment type="caution">
    <text evidence="7">The sequence shown here is derived from an EMBL/GenBank/DDBJ whole genome shotgun (WGS) entry which is preliminary data.</text>
</comment>
<dbReference type="PANTHER" id="PTHR11010">
    <property type="entry name" value="PROTEASE S28 PRO-X CARBOXYPEPTIDASE-RELATED"/>
    <property type="match status" value="1"/>
</dbReference>
<dbReference type="AlphaFoldDB" id="A0AAV9WHN7"/>
<evidence type="ECO:0000256" key="4">
    <source>
        <dbReference type="ARBA" id="ARBA00022801"/>
    </source>
</evidence>
<name>A0AAV9WHN7_9PEZI</name>
<dbReference type="SUPFAM" id="SSF53474">
    <property type="entry name" value="alpha/beta-Hydrolases"/>
    <property type="match status" value="1"/>
</dbReference>
<evidence type="ECO:0000256" key="3">
    <source>
        <dbReference type="ARBA" id="ARBA00022729"/>
    </source>
</evidence>
<dbReference type="Pfam" id="PF05577">
    <property type="entry name" value="Peptidase_S28"/>
    <property type="match status" value="1"/>
</dbReference>